<keyword evidence="1" id="KW-0963">Cytoplasm</keyword>
<dbReference type="PANTHER" id="PTHR10889">
    <property type="entry name" value="DEOXYRIBOSE-PHOSPHATE ALDOLASE"/>
    <property type="match status" value="1"/>
</dbReference>
<name>A0A1H3HPH9_EUBBA</name>
<dbReference type="RefSeq" id="WP_090246228.1">
    <property type="nucleotide sequence ID" value="NZ_FNOU01000018.1"/>
</dbReference>
<evidence type="ECO:0000313" key="5">
    <source>
        <dbReference type="Proteomes" id="UP000199652"/>
    </source>
</evidence>
<dbReference type="AlphaFoldDB" id="A0A1H3HPH9"/>
<gene>
    <name evidence="4" type="ORF">SAMN04488579_11846</name>
</gene>
<evidence type="ECO:0000256" key="2">
    <source>
        <dbReference type="ARBA" id="ARBA00023270"/>
    </source>
</evidence>
<dbReference type="GO" id="GO:0016052">
    <property type="term" value="P:carbohydrate catabolic process"/>
    <property type="evidence" value="ECO:0007669"/>
    <property type="project" value="TreeGrafter"/>
</dbReference>
<evidence type="ECO:0000313" key="4">
    <source>
        <dbReference type="EMBL" id="SDY16694.1"/>
    </source>
</evidence>
<reference evidence="5" key="1">
    <citation type="submission" date="2016-10" db="EMBL/GenBank/DDBJ databases">
        <authorList>
            <person name="Varghese N."/>
            <person name="Submissions S."/>
        </authorList>
    </citation>
    <scope>NUCLEOTIDE SEQUENCE [LARGE SCALE GENOMIC DNA]</scope>
    <source>
        <strain evidence="5">VPI 5359</strain>
    </source>
</reference>
<dbReference type="SMART" id="SM01133">
    <property type="entry name" value="DeoC"/>
    <property type="match status" value="1"/>
</dbReference>
<evidence type="ECO:0000256" key="1">
    <source>
        <dbReference type="ARBA" id="ARBA00022490"/>
    </source>
</evidence>
<evidence type="ECO:0000256" key="3">
    <source>
        <dbReference type="NCBIfam" id="TIGR00126"/>
    </source>
</evidence>
<dbReference type="OrthoDB" id="9778711at2"/>
<dbReference type="GO" id="GO:0004139">
    <property type="term" value="F:deoxyribose-phosphate aldolase activity"/>
    <property type="evidence" value="ECO:0007669"/>
    <property type="project" value="UniProtKB-UniRule"/>
</dbReference>
<dbReference type="NCBIfam" id="TIGR00126">
    <property type="entry name" value="deoC"/>
    <property type="match status" value="1"/>
</dbReference>
<dbReference type="STRING" id="1528.SAMN04488579_11846"/>
<keyword evidence="5" id="KW-1185">Reference proteome</keyword>
<dbReference type="GO" id="GO:0009264">
    <property type="term" value="P:deoxyribonucleotide catabolic process"/>
    <property type="evidence" value="ECO:0007669"/>
    <property type="project" value="UniProtKB-UniRule"/>
</dbReference>
<accession>A0A1H3HPH9</accession>
<dbReference type="InterPro" id="IPR013785">
    <property type="entry name" value="Aldolase_TIM"/>
</dbReference>
<dbReference type="InterPro" id="IPR002915">
    <property type="entry name" value="DeoC/FbaB/LacD_aldolase"/>
</dbReference>
<organism evidence="4 5">
    <name type="scientific">Eubacterium barkeri</name>
    <name type="common">Clostridium barkeri</name>
    <dbReference type="NCBI Taxonomy" id="1528"/>
    <lineage>
        <taxon>Bacteria</taxon>
        <taxon>Bacillati</taxon>
        <taxon>Bacillota</taxon>
        <taxon>Clostridia</taxon>
        <taxon>Eubacteriales</taxon>
        <taxon>Eubacteriaceae</taxon>
        <taxon>Eubacterium</taxon>
    </lineage>
</organism>
<dbReference type="EC" id="4.1.2.4" evidence="3"/>
<keyword evidence="2" id="KW-0704">Schiff base</keyword>
<proteinExistence type="predicted"/>
<dbReference type="EMBL" id="FNOU01000018">
    <property type="protein sequence ID" value="SDY16694.1"/>
    <property type="molecule type" value="Genomic_DNA"/>
</dbReference>
<sequence>MVDLSKMDEKSLGKVFDYAILPKDTTRQKVLDGAEEAKKWNCAAMYVSSPYWMPVLVDALADSDVLPACGINFAWGSSTPAVKEMEAVEAVRFGAKSIDMCLNLGALKDGDLDVVRDELKRFKGAAGDAVLTKGILDMAFLTDDEIKRACDLLIECQIDYMKTATGQFEGPSMEQFLVAKKACEGSDVKLKVSGVKFPRPQNAYAFIMAGADLIGTRAAPEIISALSTMREIGMIPKYAE</sequence>
<dbReference type="GO" id="GO:0005737">
    <property type="term" value="C:cytoplasm"/>
    <property type="evidence" value="ECO:0007669"/>
    <property type="project" value="InterPro"/>
</dbReference>
<dbReference type="SUPFAM" id="SSF51569">
    <property type="entry name" value="Aldolase"/>
    <property type="match status" value="1"/>
</dbReference>
<dbReference type="Gene3D" id="3.20.20.70">
    <property type="entry name" value="Aldolase class I"/>
    <property type="match status" value="1"/>
</dbReference>
<dbReference type="InterPro" id="IPR011343">
    <property type="entry name" value="DeoC"/>
</dbReference>
<protein>
    <recommendedName>
        <fullName evidence="3">Deoxyribose-phosphate aldolase</fullName>
        <ecNumber evidence="3">4.1.2.4</ecNumber>
    </recommendedName>
</protein>
<dbReference type="PANTHER" id="PTHR10889:SF1">
    <property type="entry name" value="DEOXYRIBOSE-PHOSPHATE ALDOLASE"/>
    <property type="match status" value="1"/>
</dbReference>
<dbReference type="Proteomes" id="UP000199652">
    <property type="component" value="Unassembled WGS sequence"/>
</dbReference>